<evidence type="ECO:0000256" key="1">
    <source>
        <dbReference type="ARBA" id="ARBA00022729"/>
    </source>
</evidence>
<protein>
    <recommendedName>
        <fullName evidence="2">Leucine-binding protein domain-containing protein</fullName>
    </recommendedName>
</protein>
<dbReference type="AlphaFoldDB" id="A0A7C3RC56"/>
<dbReference type="EMBL" id="DTLB01000004">
    <property type="protein sequence ID" value="HFW31481.1"/>
    <property type="molecule type" value="Genomic_DNA"/>
</dbReference>
<sequence length="455" mass="50789">MLERRATVVGLIILLVVALLGCAEQPAPAPKPEEKKEPIVICALFDPRIPVLKADAEAIKTAVDEINAAGGILGREVVFIHEDTQRKVDIAVSAYRSAVVEKNCKFVFLEGVSEEALAIIDEGAKLYPNYPHIVISSQAAVGTTLKVMQDYDKYKFYFRNLPPDPDLNYRVPKTHFEIAKAIGAKKVALLLEEAAWTECARKGCEVDTPYGKVEMKAMKDWVPEEFGLEVVYVANVAVGQKDFLPMLEEAARRGAEYIFVLSSWYTDTITMTKQWAESGAKNIPVGYFGGPNQWGVFYNLTGGKALGTMSIFYDTPNVPPVTAKTKEVVKKLNAMGLAVDMSVHYYYSEVYRIKEAIERVGSLDIDKIIKTIEEMDDFEHTALPSQYVYFGYKNPNFHSYTGGYVLIAQFQCDGKPVWITPSELLKEAGFSEEVQKVSDISMYKSPEELRRTCSS</sequence>
<dbReference type="InterPro" id="IPR028081">
    <property type="entry name" value="Leu-bd"/>
</dbReference>
<dbReference type="SUPFAM" id="SSF53822">
    <property type="entry name" value="Periplasmic binding protein-like I"/>
    <property type="match status" value="1"/>
</dbReference>
<accession>A0A7C3RC56</accession>
<dbReference type="PANTHER" id="PTHR30483">
    <property type="entry name" value="LEUCINE-SPECIFIC-BINDING PROTEIN"/>
    <property type="match status" value="1"/>
</dbReference>
<comment type="caution">
    <text evidence="3">The sequence shown here is derived from an EMBL/GenBank/DDBJ whole genome shotgun (WGS) entry which is preliminary data.</text>
</comment>
<organism evidence="3">
    <name type="scientific">Archaeoglobus fulgidus</name>
    <dbReference type="NCBI Taxonomy" id="2234"/>
    <lineage>
        <taxon>Archaea</taxon>
        <taxon>Methanobacteriati</taxon>
        <taxon>Methanobacteriota</taxon>
        <taxon>Archaeoglobi</taxon>
        <taxon>Archaeoglobales</taxon>
        <taxon>Archaeoglobaceae</taxon>
        <taxon>Archaeoglobus</taxon>
    </lineage>
</organism>
<keyword evidence="1" id="KW-0732">Signal</keyword>
<evidence type="ECO:0000259" key="2">
    <source>
        <dbReference type="Pfam" id="PF13458"/>
    </source>
</evidence>
<reference evidence="3" key="1">
    <citation type="journal article" date="2020" name="mSystems">
        <title>Genome- and Community-Level Interaction Insights into Carbon Utilization and Element Cycling Functions of Hydrothermarchaeota in Hydrothermal Sediment.</title>
        <authorList>
            <person name="Zhou Z."/>
            <person name="Liu Y."/>
            <person name="Xu W."/>
            <person name="Pan J."/>
            <person name="Luo Z.H."/>
            <person name="Li M."/>
        </authorList>
    </citation>
    <scope>NUCLEOTIDE SEQUENCE [LARGE SCALE GENOMIC DNA]</scope>
    <source>
        <strain evidence="3">SpSt-87</strain>
    </source>
</reference>
<proteinExistence type="predicted"/>
<dbReference type="Gene3D" id="3.40.50.2300">
    <property type="match status" value="2"/>
</dbReference>
<dbReference type="PROSITE" id="PS51257">
    <property type="entry name" value="PROKAR_LIPOPROTEIN"/>
    <property type="match status" value="1"/>
</dbReference>
<feature type="domain" description="Leucine-binding protein" evidence="2">
    <location>
        <begin position="54"/>
        <end position="380"/>
    </location>
</feature>
<gene>
    <name evidence="3" type="ORF">ENW66_00800</name>
</gene>
<dbReference type="InterPro" id="IPR051010">
    <property type="entry name" value="BCAA_transport"/>
</dbReference>
<dbReference type="Pfam" id="PF13458">
    <property type="entry name" value="Peripla_BP_6"/>
    <property type="match status" value="1"/>
</dbReference>
<name>A0A7C3RC56_ARCFL</name>
<evidence type="ECO:0000313" key="3">
    <source>
        <dbReference type="EMBL" id="HFW31481.1"/>
    </source>
</evidence>
<dbReference type="InterPro" id="IPR028082">
    <property type="entry name" value="Peripla_BP_I"/>
</dbReference>
<dbReference type="PANTHER" id="PTHR30483:SF6">
    <property type="entry name" value="PERIPLASMIC BINDING PROTEIN OF ABC TRANSPORTER FOR NATURAL AMINO ACIDS"/>
    <property type="match status" value="1"/>
</dbReference>